<gene>
    <name evidence="2" type="ORF">PXEA_LOCUS188</name>
</gene>
<feature type="region of interest" description="Disordered" evidence="1">
    <location>
        <begin position="1"/>
        <end position="31"/>
    </location>
</feature>
<dbReference type="EMBL" id="CAAALY010000339">
    <property type="protein sequence ID" value="VEL06748.1"/>
    <property type="molecule type" value="Genomic_DNA"/>
</dbReference>
<dbReference type="OrthoDB" id="10655141at2759"/>
<feature type="compositionally biased region" description="Basic residues" evidence="1">
    <location>
        <begin position="1"/>
        <end position="16"/>
    </location>
</feature>
<comment type="caution">
    <text evidence="2">The sequence shown here is derived from an EMBL/GenBank/DDBJ whole genome shotgun (WGS) entry which is preliminary data.</text>
</comment>
<organism evidence="2 3">
    <name type="scientific">Protopolystoma xenopodis</name>
    <dbReference type="NCBI Taxonomy" id="117903"/>
    <lineage>
        <taxon>Eukaryota</taxon>
        <taxon>Metazoa</taxon>
        <taxon>Spiralia</taxon>
        <taxon>Lophotrochozoa</taxon>
        <taxon>Platyhelminthes</taxon>
        <taxon>Monogenea</taxon>
        <taxon>Polyopisthocotylea</taxon>
        <taxon>Polystomatidea</taxon>
        <taxon>Polystomatidae</taxon>
        <taxon>Protopolystoma</taxon>
    </lineage>
</organism>
<dbReference type="Proteomes" id="UP000784294">
    <property type="component" value="Unassembled WGS sequence"/>
</dbReference>
<accession>A0A3S5CGL5</accession>
<name>A0A3S5CGL5_9PLAT</name>
<protein>
    <submittedName>
        <fullName evidence="2">Uncharacterized protein</fullName>
    </submittedName>
</protein>
<evidence type="ECO:0000256" key="1">
    <source>
        <dbReference type="SAM" id="MobiDB-lite"/>
    </source>
</evidence>
<proteinExistence type="predicted"/>
<keyword evidence="3" id="KW-1185">Reference proteome</keyword>
<evidence type="ECO:0000313" key="2">
    <source>
        <dbReference type="EMBL" id="VEL06748.1"/>
    </source>
</evidence>
<evidence type="ECO:0000313" key="3">
    <source>
        <dbReference type="Proteomes" id="UP000784294"/>
    </source>
</evidence>
<reference evidence="2" key="1">
    <citation type="submission" date="2018-11" db="EMBL/GenBank/DDBJ databases">
        <authorList>
            <consortium name="Pathogen Informatics"/>
        </authorList>
    </citation>
    <scope>NUCLEOTIDE SEQUENCE</scope>
</reference>
<sequence>MERVHRVSLKRQKSRYAHQTGGTDNSPDKFPTGQQLEAGHLLSNQMNEGLICLKHNRSDASLGCPEQSLPAPGTRLNATRFRVQAVDSGPERLLARGDHSLAEVRAASRPGHALSSSGLAASTSSLAVCDDVAGMPGPGTGALGVEELREDELISMDCNDRQAEDISNSLLQSAGNPIVEPNPERLLAAVVTAATVAVAANANVNVNSNVNSKATCGASLLRMQAGQDATSVPVLSGRTGRAFRQAGRGQNSHENSLLLSRNAKALSVAW</sequence>
<dbReference type="AlphaFoldDB" id="A0A3S5CGL5"/>